<dbReference type="EnsemblProtists" id="EOD07473">
    <property type="protein sequence ID" value="EOD07473"/>
    <property type="gene ID" value="EMIHUDRAFT_218411"/>
</dbReference>
<dbReference type="SUPFAM" id="SSF46565">
    <property type="entry name" value="Chaperone J-domain"/>
    <property type="match status" value="1"/>
</dbReference>
<reference evidence="3" key="2">
    <citation type="submission" date="2024-10" db="UniProtKB">
        <authorList>
            <consortium name="EnsemblProtists"/>
        </authorList>
    </citation>
    <scope>IDENTIFICATION</scope>
</reference>
<evidence type="ECO:0000313" key="3">
    <source>
        <dbReference type="EnsemblProtists" id="EOD07473"/>
    </source>
</evidence>
<dbReference type="KEGG" id="ehx:EMIHUDRAFT_218411"/>
<dbReference type="SMART" id="SM00271">
    <property type="entry name" value="DnaJ"/>
    <property type="match status" value="1"/>
</dbReference>
<dbReference type="eggNOG" id="ENOG502SCDJ">
    <property type="taxonomic scope" value="Eukaryota"/>
</dbReference>
<dbReference type="RefSeq" id="XP_005759902.1">
    <property type="nucleotide sequence ID" value="XM_005759845.1"/>
</dbReference>
<dbReference type="AlphaFoldDB" id="A0A0D3I888"/>
<sequence length="200" mass="22930">MDSERRSDALRLFGLHRRPSVTADDLREAYDRAAKLQHPDRGGEPFLWQRIQQAYDELRSNEAAKAARAAFHAIAGRVCPGRLYEYASAEEHAAAVTAFRRACLAFRVLRDAERRRVYYAVGFGGLRASEAYQEESVFEVEAWEVRRSFLEGDEQGDREYLLLHGPEGPPPDPTAAARYEARRQAQEGPPAWWHRITRSW</sequence>
<dbReference type="CDD" id="cd06257">
    <property type="entry name" value="DnaJ"/>
    <property type="match status" value="1"/>
</dbReference>
<feature type="region of interest" description="Disordered" evidence="1">
    <location>
        <begin position="164"/>
        <end position="190"/>
    </location>
</feature>
<proteinExistence type="predicted"/>
<keyword evidence="4" id="KW-1185">Reference proteome</keyword>
<name>A0A0D3I888_EMIH1</name>
<evidence type="ECO:0000259" key="2">
    <source>
        <dbReference type="PROSITE" id="PS50076"/>
    </source>
</evidence>
<organism evidence="3 4">
    <name type="scientific">Emiliania huxleyi (strain CCMP1516)</name>
    <dbReference type="NCBI Taxonomy" id="280463"/>
    <lineage>
        <taxon>Eukaryota</taxon>
        <taxon>Haptista</taxon>
        <taxon>Haptophyta</taxon>
        <taxon>Prymnesiophyceae</taxon>
        <taxon>Isochrysidales</taxon>
        <taxon>Noelaerhabdaceae</taxon>
        <taxon>Emiliania</taxon>
    </lineage>
</organism>
<feature type="domain" description="J" evidence="2">
    <location>
        <begin position="8"/>
        <end position="122"/>
    </location>
</feature>
<dbReference type="Proteomes" id="UP000013827">
    <property type="component" value="Unassembled WGS sequence"/>
</dbReference>
<protein>
    <recommendedName>
        <fullName evidence="2">J domain-containing protein</fullName>
    </recommendedName>
</protein>
<dbReference type="HOGENOM" id="CLU_1368479_0_0_1"/>
<dbReference type="GeneID" id="17253634"/>
<dbReference type="PaxDb" id="2903-EOD07473"/>
<dbReference type="InterPro" id="IPR001623">
    <property type="entry name" value="DnaJ_domain"/>
</dbReference>
<accession>A0A0D3I888</accession>
<evidence type="ECO:0000256" key="1">
    <source>
        <dbReference type="SAM" id="MobiDB-lite"/>
    </source>
</evidence>
<dbReference type="PROSITE" id="PS50076">
    <property type="entry name" value="DNAJ_2"/>
    <property type="match status" value="1"/>
</dbReference>
<dbReference type="InterPro" id="IPR036869">
    <property type="entry name" value="J_dom_sf"/>
</dbReference>
<dbReference type="Gene3D" id="1.10.287.110">
    <property type="entry name" value="DnaJ domain"/>
    <property type="match status" value="1"/>
</dbReference>
<reference evidence="4" key="1">
    <citation type="journal article" date="2013" name="Nature">
        <title>Pan genome of the phytoplankton Emiliania underpins its global distribution.</title>
        <authorList>
            <person name="Read B.A."/>
            <person name="Kegel J."/>
            <person name="Klute M.J."/>
            <person name="Kuo A."/>
            <person name="Lefebvre S.C."/>
            <person name="Maumus F."/>
            <person name="Mayer C."/>
            <person name="Miller J."/>
            <person name="Monier A."/>
            <person name="Salamov A."/>
            <person name="Young J."/>
            <person name="Aguilar M."/>
            <person name="Claverie J.M."/>
            <person name="Frickenhaus S."/>
            <person name="Gonzalez K."/>
            <person name="Herman E.K."/>
            <person name="Lin Y.C."/>
            <person name="Napier J."/>
            <person name="Ogata H."/>
            <person name="Sarno A.F."/>
            <person name="Shmutz J."/>
            <person name="Schroeder D."/>
            <person name="de Vargas C."/>
            <person name="Verret F."/>
            <person name="von Dassow P."/>
            <person name="Valentin K."/>
            <person name="Van de Peer Y."/>
            <person name="Wheeler G."/>
            <person name="Dacks J.B."/>
            <person name="Delwiche C.F."/>
            <person name="Dyhrman S.T."/>
            <person name="Glockner G."/>
            <person name="John U."/>
            <person name="Richards T."/>
            <person name="Worden A.Z."/>
            <person name="Zhang X."/>
            <person name="Grigoriev I.V."/>
            <person name="Allen A.E."/>
            <person name="Bidle K."/>
            <person name="Borodovsky M."/>
            <person name="Bowler C."/>
            <person name="Brownlee C."/>
            <person name="Cock J.M."/>
            <person name="Elias M."/>
            <person name="Gladyshev V.N."/>
            <person name="Groth M."/>
            <person name="Guda C."/>
            <person name="Hadaegh A."/>
            <person name="Iglesias-Rodriguez M.D."/>
            <person name="Jenkins J."/>
            <person name="Jones B.M."/>
            <person name="Lawson T."/>
            <person name="Leese F."/>
            <person name="Lindquist E."/>
            <person name="Lobanov A."/>
            <person name="Lomsadze A."/>
            <person name="Malik S.B."/>
            <person name="Marsh M.E."/>
            <person name="Mackinder L."/>
            <person name="Mock T."/>
            <person name="Mueller-Roeber B."/>
            <person name="Pagarete A."/>
            <person name="Parker M."/>
            <person name="Probert I."/>
            <person name="Quesneville H."/>
            <person name="Raines C."/>
            <person name="Rensing S.A."/>
            <person name="Riano-Pachon D.M."/>
            <person name="Richier S."/>
            <person name="Rokitta S."/>
            <person name="Shiraiwa Y."/>
            <person name="Soanes D.M."/>
            <person name="van der Giezen M."/>
            <person name="Wahlund T.M."/>
            <person name="Williams B."/>
            <person name="Wilson W."/>
            <person name="Wolfe G."/>
            <person name="Wurch L.L."/>
        </authorList>
    </citation>
    <scope>NUCLEOTIDE SEQUENCE</scope>
</reference>
<evidence type="ECO:0000313" key="4">
    <source>
        <dbReference type="Proteomes" id="UP000013827"/>
    </source>
</evidence>